<evidence type="ECO:0000313" key="3">
    <source>
        <dbReference type="Proteomes" id="UP000288805"/>
    </source>
</evidence>
<name>A0A438KBB3_VITVI</name>
<feature type="region of interest" description="Disordered" evidence="1">
    <location>
        <begin position="437"/>
        <end position="504"/>
    </location>
</feature>
<feature type="compositionally biased region" description="Polar residues" evidence="1">
    <location>
        <begin position="443"/>
        <end position="452"/>
    </location>
</feature>
<feature type="compositionally biased region" description="Acidic residues" evidence="1">
    <location>
        <begin position="580"/>
        <end position="593"/>
    </location>
</feature>
<dbReference type="AlphaFoldDB" id="A0A438KBB3"/>
<feature type="region of interest" description="Disordered" evidence="1">
    <location>
        <begin position="574"/>
        <end position="593"/>
    </location>
</feature>
<feature type="region of interest" description="Disordered" evidence="1">
    <location>
        <begin position="684"/>
        <end position="709"/>
    </location>
</feature>
<evidence type="ECO:0000256" key="1">
    <source>
        <dbReference type="SAM" id="MobiDB-lite"/>
    </source>
</evidence>
<feature type="compositionally biased region" description="Basic and acidic residues" evidence="1">
    <location>
        <begin position="455"/>
        <end position="470"/>
    </location>
</feature>
<feature type="compositionally biased region" description="Basic and acidic residues" evidence="1">
    <location>
        <begin position="689"/>
        <end position="699"/>
    </location>
</feature>
<reference evidence="2 3" key="1">
    <citation type="journal article" date="2018" name="PLoS Genet.">
        <title>Population sequencing reveals clonal diversity and ancestral inbreeding in the grapevine cultivar Chardonnay.</title>
        <authorList>
            <person name="Roach M.J."/>
            <person name="Johnson D.L."/>
            <person name="Bohlmann J."/>
            <person name="van Vuuren H.J."/>
            <person name="Jones S.J."/>
            <person name="Pretorius I.S."/>
            <person name="Schmidt S.A."/>
            <person name="Borneman A.R."/>
        </authorList>
    </citation>
    <scope>NUCLEOTIDE SEQUENCE [LARGE SCALE GENOMIC DNA]</scope>
    <source>
        <strain evidence="3">cv. Chardonnay</strain>
        <tissue evidence="2">Leaf</tissue>
    </source>
</reference>
<sequence>MIHVAAKWTHAFNQDRVLVQLSLQKMSGQGVRTHPPMVLSAMVHIYSIRSSASLFNGRETFWLVMMPLGGGRAIITLRAAVRDRGGTVLSEIVGGDLPSFYPFALQDMLSSGRDACECRVPLPEEVRIGERTTCPSLGSPDGVAPDSEARHVSLGGGVTFCAHWATWCAEAKKNKNIYDEPPSWDFPAACLFNNGAAERNTRSVTVTARRTSSPFCQFTLGFLLPPCTFCGLSILVCGRAKGWDGMLVMLGSVSAPLSKMSANKDTASSSAAGRVAKMRPERSCGKIRGQAERAGVLRMLLHSEWLVRSACRWRGHPPAYIHPNMVRVLMGCSILSMLFNLDLSSGASGFDEGGAKGHVLVRGVWAGLRSIRRDRFPQTVRWCFQVRQLVGYGQEGSRSRVGGKSVFDRLNKLFEITAAERHHQTLLMRETCWPLFREPQARPGTQSTSQRTGGKRQEGTLRKAPGDKRSAPSPPAGAPGKEEEGSHKGKSNKTPTPTKGVVIKSPAPRLNGWLFWLRKQPQCISRLSPPDADVAGASCAETLPPMAPPMEETGAESRVCPLDILLETIEVSCSSAQEDHPEESETEMAEENPTDPVLVPDEACTSASPFSYAELGEMLKRIPSAQMLLRLQRKSGERYSRHGSTTRSFYRPAADFDHMKAFVSQRMSGEEELRSRLEQAEASLSAARRASEESAEALKRSQMTTRLSG</sequence>
<accession>A0A438KBB3</accession>
<dbReference type="EMBL" id="QGNW01000011">
    <property type="protein sequence ID" value="RVX18487.1"/>
    <property type="molecule type" value="Genomic_DNA"/>
</dbReference>
<gene>
    <name evidence="2" type="ORF">CK203_006667</name>
</gene>
<dbReference type="Proteomes" id="UP000288805">
    <property type="component" value="Unassembled WGS sequence"/>
</dbReference>
<evidence type="ECO:0000313" key="2">
    <source>
        <dbReference type="EMBL" id="RVX18487.1"/>
    </source>
</evidence>
<protein>
    <submittedName>
        <fullName evidence="2">Uncharacterized protein</fullName>
    </submittedName>
</protein>
<organism evidence="2 3">
    <name type="scientific">Vitis vinifera</name>
    <name type="common">Grape</name>
    <dbReference type="NCBI Taxonomy" id="29760"/>
    <lineage>
        <taxon>Eukaryota</taxon>
        <taxon>Viridiplantae</taxon>
        <taxon>Streptophyta</taxon>
        <taxon>Embryophyta</taxon>
        <taxon>Tracheophyta</taxon>
        <taxon>Spermatophyta</taxon>
        <taxon>Magnoliopsida</taxon>
        <taxon>eudicotyledons</taxon>
        <taxon>Gunneridae</taxon>
        <taxon>Pentapetalae</taxon>
        <taxon>rosids</taxon>
        <taxon>Vitales</taxon>
        <taxon>Vitaceae</taxon>
        <taxon>Viteae</taxon>
        <taxon>Vitis</taxon>
    </lineage>
</organism>
<comment type="caution">
    <text evidence="2">The sequence shown here is derived from an EMBL/GenBank/DDBJ whole genome shotgun (WGS) entry which is preliminary data.</text>
</comment>
<proteinExistence type="predicted"/>